<dbReference type="SUPFAM" id="SSF56784">
    <property type="entry name" value="HAD-like"/>
    <property type="match status" value="1"/>
</dbReference>
<proteinExistence type="predicted"/>
<reference evidence="1 2" key="1">
    <citation type="journal article" date="2015" name="Genome Biol. Evol.">
        <title>Comparative Genomics of a Bacterivorous Green Alga Reveals Evolutionary Causalities and Consequences of Phago-Mixotrophic Mode of Nutrition.</title>
        <authorList>
            <person name="Burns J.A."/>
            <person name="Paasch A."/>
            <person name="Narechania A."/>
            <person name="Kim E."/>
        </authorList>
    </citation>
    <scope>NUCLEOTIDE SEQUENCE [LARGE SCALE GENOMIC DNA]</scope>
    <source>
        <strain evidence="1 2">PLY_AMNH</strain>
    </source>
</reference>
<dbReference type="Gene3D" id="3.40.50.1000">
    <property type="entry name" value="HAD superfamily/HAD-like"/>
    <property type="match status" value="1"/>
</dbReference>
<dbReference type="PANTHER" id="PTHR42891:SF1">
    <property type="entry name" value="D-GLYCERO-BETA-D-MANNO-HEPTOSE-1,7-BISPHOSPHATE 7-PHOSPHATASE"/>
    <property type="match status" value="1"/>
</dbReference>
<dbReference type="InterPro" id="IPR023214">
    <property type="entry name" value="HAD_sf"/>
</dbReference>
<organism evidence="1 2">
    <name type="scientific">Cymbomonas tetramitiformis</name>
    <dbReference type="NCBI Taxonomy" id="36881"/>
    <lineage>
        <taxon>Eukaryota</taxon>
        <taxon>Viridiplantae</taxon>
        <taxon>Chlorophyta</taxon>
        <taxon>Pyramimonadophyceae</taxon>
        <taxon>Pyramimonadales</taxon>
        <taxon>Pyramimonadaceae</taxon>
        <taxon>Cymbomonas</taxon>
    </lineage>
</organism>
<dbReference type="GO" id="GO:0016791">
    <property type="term" value="F:phosphatase activity"/>
    <property type="evidence" value="ECO:0007669"/>
    <property type="project" value="InterPro"/>
</dbReference>
<feature type="non-terminal residue" evidence="1">
    <location>
        <position position="1"/>
    </location>
</feature>
<accession>A0AAE0L2V0</accession>
<keyword evidence="2" id="KW-1185">Reference proteome</keyword>
<sequence>RKPEAGMLFEALKEFGTPASQAVLVGDSATDLQAAARAGVHTRILVCTGHGREVLQGWRLDPEALVTPVLLRSLPRRCKEEHADLLPGAQWVYAHPCAIFLGNLCPRGQTASHIPPLAVALWTHTGIEG</sequence>
<comment type="caution">
    <text evidence="1">The sequence shown here is derived from an EMBL/GenBank/DDBJ whole genome shotgun (WGS) entry which is preliminary data.</text>
</comment>
<dbReference type="Pfam" id="PF13242">
    <property type="entry name" value="Hydrolase_like"/>
    <property type="match status" value="1"/>
</dbReference>
<dbReference type="PANTHER" id="PTHR42891">
    <property type="entry name" value="D-GLYCERO-BETA-D-MANNO-HEPTOSE-1,7-BISPHOSPHATE 7-PHOSPHATASE"/>
    <property type="match status" value="1"/>
</dbReference>
<dbReference type="Proteomes" id="UP001190700">
    <property type="component" value="Unassembled WGS sequence"/>
</dbReference>
<gene>
    <name evidence="1" type="ORF">CYMTET_21878</name>
</gene>
<evidence type="ECO:0000313" key="1">
    <source>
        <dbReference type="EMBL" id="KAK3269690.1"/>
    </source>
</evidence>
<protein>
    <recommendedName>
        <fullName evidence="3">Phosphoglycolate phosphatase</fullName>
    </recommendedName>
</protein>
<dbReference type="InterPro" id="IPR036412">
    <property type="entry name" value="HAD-like_sf"/>
</dbReference>
<dbReference type="EMBL" id="LGRX02010793">
    <property type="protein sequence ID" value="KAK3269690.1"/>
    <property type="molecule type" value="Genomic_DNA"/>
</dbReference>
<evidence type="ECO:0000313" key="2">
    <source>
        <dbReference type="Proteomes" id="UP001190700"/>
    </source>
</evidence>
<name>A0AAE0L2V0_9CHLO</name>
<dbReference type="AlphaFoldDB" id="A0AAE0L2V0"/>
<evidence type="ECO:0008006" key="3">
    <source>
        <dbReference type="Google" id="ProtNLM"/>
    </source>
</evidence>
<dbReference type="GO" id="GO:0005975">
    <property type="term" value="P:carbohydrate metabolic process"/>
    <property type="evidence" value="ECO:0007669"/>
    <property type="project" value="InterPro"/>
</dbReference>
<dbReference type="InterPro" id="IPR004446">
    <property type="entry name" value="Heptose_bisP_phosphatase"/>
</dbReference>